<feature type="domain" description="BON" evidence="3">
    <location>
        <begin position="140"/>
        <end position="208"/>
    </location>
</feature>
<evidence type="ECO:0000313" key="5">
    <source>
        <dbReference type="EMBL" id="MBB4889247.1"/>
    </source>
</evidence>
<accession>A0A7W7PGV9</accession>
<evidence type="ECO:0000259" key="3">
    <source>
        <dbReference type="PROSITE" id="PS50914"/>
    </source>
</evidence>
<organism evidence="5 6">
    <name type="scientific">Streptomyces netropsis</name>
    <name type="common">Streptoverticillium netropsis</name>
    <dbReference type="NCBI Taxonomy" id="55404"/>
    <lineage>
        <taxon>Bacteria</taxon>
        <taxon>Bacillati</taxon>
        <taxon>Actinomycetota</taxon>
        <taxon>Actinomycetes</taxon>
        <taxon>Kitasatosporales</taxon>
        <taxon>Streptomycetaceae</taxon>
        <taxon>Streptomyces</taxon>
    </lineage>
</organism>
<evidence type="ECO:0000256" key="1">
    <source>
        <dbReference type="ARBA" id="ARBA00023122"/>
    </source>
</evidence>
<dbReference type="Pfam" id="PF00571">
    <property type="entry name" value="CBS"/>
    <property type="match status" value="2"/>
</dbReference>
<dbReference type="RefSeq" id="WP_184737495.1">
    <property type="nucleotide sequence ID" value="NZ_BMRW01000018.1"/>
</dbReference>
<gene>
    <name evidence="5" type="ORF">FHS38_005322</name>
</gene>
<dbReference type="PROSITE" id="PS51371">
    <property type="entry name" value="CBS"/>
    <property type="match status" value="2"/>
</dbReference>
<feature type="domain" description="CBS" evidence="4">
    <location>
        <begin position="10"/>
        <end position="66"/>
    </location>
</feature>
<dbReference type="Proteomes" id="UP000556436">
    <property type="component" value="Unassembled WGS sequence"/>
</dbReference>
<dbReference type="CDD" id="cd04586">
    <property type="entry name" value="CBS_pair_BON_assoc"/>
    <property type="match status" value="1"/>
</dbReference>
<dbReference type="Gene3D" id="3.10.580.10">
    <property type="entry name" value="CBS-domain"/>
    <property type="match status" value="1"/>
</dbReference>
<evidence type="ECO:0000259" key="4">
    <source>
        <dbReference type="PROSITE" id="PS51371"/>
    </source>
</evidence>
<dbReference type="PANTHER" id="PTHR43080:SF29">
    <property type="entry name" value="OS02G0818000 PROTEIN"/>
    <property type="match status" value="1"/>
</dbReference>
<protein>
    <submittedName>
        <fullName evidence="5">CBS domain-containing protein</fullName>
    </submittedName>
</protein>
<reference evidence="5 6" key="1">
    <citation type="submission" date="2020-08" db="EMBL/GenBank/DDBJ databases">
        <title>Genomic Encyclopedia of Type Strains, Phase III (KMG-III): the genomes of soil and plant-associated and newly described type strains.</title>
        <authorList>
            <person name="Whitman W."/>
        </authorList>
    </citation>
    <scope>NUCLEOTIDE SEQUENCE [LARGE SCALE GENOMIC DNA]</scope>
    <source>
        <strain evidence="5 6">CECT 3265</strain>
    </source>
</reference>
<dbReference type="PROSITE" id="PS50914">
    <property type="entry name" value="BON"/>
    <property type="match status" value="1"/>
</dbReference>
<dbReference type="AlphaFoldDB" id="A0A7W7PGV9"/>
<dbReference type="InterPro" id="IPR007055">
    <property type="entry name" value="BON_dom"/>
</dbReference>
<dbReference type="Pfam" id="PF04972">
    <property type="entry name" value="BON"/>
    <property type="match status" value="1"/>
</dbReference>
<proteinExistence type="predicted"/>
<dbReference type="SMART" id="SM00116">
    <property type="entry name" value="CBS"/>
    <property type="match status" value="2"/>
</dbReference>
<dbReference type="Gene3D" id="3.30.1340.30">
    <property type="match status" value="1"/>
</dbReference>
<dbReference type="PIRSF" id="PIRSF036990">
    <property type="entry name" value="UCP036990_CBS_BON"/>
    <property type="match status" value="1"/>
</dbReference>
<evidence type="ECO:0000313" key="6">
    <source>
        <dbReference type="Proteomes" id="UP000556436"/>
    </source>
</evidence>
<name>A0A7W7PGV9_STRNE</name>
<dbReference type="InterPro" id="IPR046342">
    <property type="entry name" value="CBS_dom_sf"/>
</dbReference>
<comment type="caution">
    <text evidence="5">The sequence shown here is derived from an EMBL/GenBank/DDBJ whole genome shotgun (WGS) entry which is preliminary data.</text>
</comment>
<dbReference type="SUPFAM" id="SSF54631">
    <property type="entry name" value="CBS-domain pair"/>
    <property type="match status" value="1"/>
</dbReference>
<keyword evidence="6" id="KW-1185">Reference proteome</keyword>
<evidence type="ECO:0000256" key="2">
    <source>
        <dbReference type="PROSITE-ProRule" id="PRU00703"/>
    </source>
</evidence>
<dbReference type="EMBL" id="JACHJG010000012">
    <property type="protein sequence ID" value="MBB4889247.1"/>
    <property type="molecule type" value="Genomic_DNA"/>
</dbReference>
<feature type="domain" description="CBS" evidence="4">
    <location>
        <begin position="86"/>
        <end position="143"/>
    </location>
</feature>
<sequence>MQHQTVKDVMTREVVRVVPETGFREIVTLLTEFDITAVPVVDVDDRPVGVVSEADLMRTQVAQDDTESDLPALPPGPAAVTAGQLMTSPAVCTTPDVSVVAAARVMAGRHVKRLPVVDGHGRLVGMVSRGDLLRVFLRDDKAIRTEIVEEVLDDVTGVSPAAVGVEVEQGLVVLSGTIEPPELVPLVLRLCRAVDGVVSVTDRTNGAVARAAEAASES</sequence>
<dbReference type="PANTHER" id="PTHR43080">
    <property type="entry name" value="CBS DOMAIN-CONTAINING PROTEIN CBSX3, MITOCHONDRIAL"/>
    <property type="match status" value="1"/>
</dbReference>
<dbReference type="InterPro" id="IPR000644">
    <property type="entry name" value="CBS_dom"/>
</dbReference>
<keyword evidence="1 2" id="KW-0129">CBS domain</keyword>
<dbReference type="InterPro" id="IPR051257">
    <property type="entry name" value="Diverse_CBS-Domain"/>
</dbReference>
<dbReference type="InterPro" id="IPR017080">
    <property type="entry name" value="UCP036990_CBS_BON"/>
</dbReference>